<reference evidence="1" key="1">
    <citation type="journal article" date="2014" name="Front. Microbiol.">
        <title>High frequency of phylogenetically diverse reductive dehalogenase-homologous genes in deep subseafloor sedimentary metagenomes.</title>
        <authorList>
            <person name="Kawai M."/>
            <person name="Futagami T."/>
            <person name="Toyoda A."/>
            <person name="Takaki Y."/>
            <person name="Nishi S."/>
            <person name="Hori S."/>
            <person name="Arai W."/>
            <person name="Tsubouchi T."/>
            <person name="Morono Y."/>
            <person name="Uchiyama I."/>
            <person name="Ito T."/>
            <person name="Fujiyama A."/>
            <person name="Inagaki F."/>
            <person name="Takami H."/>
        </authorList>
    </citation>
    <scope>NUCLEOTIDE SEQUENCE</scope>
    <source>
        <strain evidence="1">Expedition CK06-06</strain>
    </source>
</reference>
<protein>
    <submittedName>
        <fullName evidence="1">Uncharacterized protein</fullName>
    </submittedName>
</protein>
<comment type="caution">
    <text evidence="1">The sequence shown here is derived from an EMBL/GenBank/DDBJ whole genome shotgun (WGS) entry which is preliminary data.</text>
</comment>
<name>X1S2Z0_9ZZZZ</name>
<evidence type="ECO:0000313" key="1">
    <source>
        <dbReference type="EMBL" id="GAI87258.1"/>
    </source>
</evidence>
<sequence>MSAKNDDIVYRKLQKYLDSLPIDYPKTESGVEIRILKSFFTPQEAEIALKLKLIPQEAKALFRPFKKML</sequence>
<proteinExistence type="predicted"/>
<dbReference type="AlphaFoldDB" id="X1S2Z0"/>
<dbReference type="EMBL" id="BARW01006227">
    <property type="protein sequence ID" value="GAI87258.1"/>
    <property type="molecule type" value="Genomic_DNA"/>
</dbReference>
<gene>
    <name evidence="1" type="ORF">S12H4_13064</name>
</gene>
<accession>X1S2Z0</accession>
<organism evidence="1">
    <name type="scientific">marine sediment metagenome</name>
    <dbReference type="NCBI Taxonomy" id="412755"/>
    <lineage>
        <taxon>unclassified sequences</taxon>
        <taxon>metagenomes</taxon>
        <taxon>ecological metagenomes</taxon>
    </lineage>
</organism>